<organism evidence="2 3">
    <name type="scientific">Pseudonocardia halophobica</name>
    <dbReference type="NCBI Taxonomy" id="29401"/>
    <lineage>
        <taxon>Bacteria</taxon>
        <taxon>Bacillati</taxon>
        <taxon>Actinomycetota</taxon>
        <taxon>Actinomycetes</taxon>
        <taxon>Pseudonocardiales</taxon>
        <taxon>Pseudonocardiaceae</taxon>
        <taxon>Pseudonocardia</taxon>
    </lineage>
</organism>
<evidence type="ECO:0000256" key="1">
    <source>
        <dbReference type="SAM" id="MobiDB-lite"/>
    </source>
</evidence>
<evidence type="ECO:0000313" key="3">
    <source>
        <dbReference type="Proteomes" id="UP001143463"/>
    </source>
</evidence>
<accession>A0A9W6NYU1</accession>
<feature type="region of interest" description="Disordered" evidence="1">
    <location>
        <begin position="1"/>
        <end position="70"/>
    </location>
</feature>
<protein>
    <submittedName>
        <fullName evidence="2">Uncharacterized protein</fullName>
    </submittedName>
</protein>
<keyword evidence="3" id="KW-1185">Reference proteome</keyword>
<sequence length="70" mass="7529">MPRNLPVPADEIPDRGRDQHRSGVERRPTRAVGPDVEPATVDARSAVVMGPTLPPGDRRDERIPGATLGP</sequence>
<evidence type="ECO:0000313" key="2">
    <source>
        <dbReference type="EMBL" id="GLL14234.1"/>
    </source>
</evidence>
<reference evidence="2" key="1">
    <citation type="journal article" date="2014" name="Int. J. Syst. Evol. Microbiol.">
        <title>Complete genome sequence of Corynebacterium casei LMG S-19264T (=DSM 44701T), isolated from a smear-ripened cheese.</title>
        <authorList>
            <consortium name="US DOE Joint Genome Institute (JGI-PGF)"/>
            <person name="Walter F."/>
            <person name="Albersmeier A."/>
            <person name="Kalinowski J."/>
            <person name="Ruckert C."/>
        </authorList>
    </citation>
    <scope>NUCLEOTIDE SEQUENCE</scope>
    <source>
        <strain evidence="2">VKM Ac-1069</strain>
    </source>
</reference>
<feature type="compositionally biased region" description="Basic and acidic residues" evidence="1">
    <location>
        <begin position="12"/>
        <end position="28"/>
    </location>
</feature>
<gene>
    <name evidence="2" type="ORF">GCM10017577_53810</name>
</gene>
<dbReference type="AlphaFoldDB" id="A0A9W6NYU1"/>
<dbReference type="Proteomes" id="UP001143463">
    <property type="component" value="Unassembled WGS sequence"/>
</dbReference>
<proteinExistence type="predicted"/>
<reference evidence="2" key="2">
    <citation type="submission" date="2023-01" db="EMBL/GenBank/DDBJ databases">
        <authorList>
            <person name="Sun Q."/>
            <person name="Evtushenko L."/>
        </authorList>
    </citation>
    <scope>NUCLEOTIDE SEQUENCE</scope>
    <source>
        <strain evidence="2">VKM Ac-1069</strain>
    </source>
</reference>
<name>A0A9W6NYU1_9PSEU</name>
<comment type="caution">
    <text evidence="2">The sequence shown here is derived from an EMBL/GenBank/DDBJ whole genome shotgun (WGS) entry which is preliminary data.</text>
</comment>
<dbReference type="EMBL" id="BSFQ01000029">
    <property type="protein sequence ID" value="GLL14234.1"/>
    <property type="molecule type" value="Genomic_DNA"/>
</dbReference>